<evidence type="ECO:0000259" key="10">
    <source>
        <dbReference type="PROSITE" id="PS50893"/>
    </source>
</evidence>
<evidence type="ECO:0000256" key="2">
    <source>
        <dbReference type="ARBA" id="ARBA00006012"/>
    </source>
</evidence>
<keyword evidence="12" id="KW-1185">Reference proteome</keyword>
<feature type="transmembrane region" description="Helical" evidence="9">
    <location>
        <begin position="669"/>
        <end position="693"/>
    </location>
</feature>
<keyword evidence="6" id="KW-0067">ATP-binding</keyword>
<dbReference type="InterPro" id="IPR010929">
    <property type="entry name" value="PDR_CDR_ABC"/>
</dbReference>
<dbReference type="InterPro" id="IPR034003">
    <property type="entry name" value="ABCG_PDR_2"/>
</dbReference>
<organism evidence="11 12">
    <name type="scientific">Phytophthora oleae</name>
    <dbReference type="NCBI Taxonomy" id="2107226"/>
    <lineage>
        <taxon>Eukaryota</taxon>
        <taxon>Sar</taxon>
        <taxon>Stramenopiles</taxon>
        <taxon>Oomycota</taxon>
        <taxon>Peronosporomycetes</taxon>
        <taxon>Peronosporales</taxon>
        <taxon>Peronosporaceae</taxon>
        <taxon>Phytophthora</taxon>
    </lineage>
</organism>
<dbReference type="FunFam" id="3.40.50.300:FF:000289">
    <property type="entry name" value="ABC transporter G family member 31"/>
    <property type="match status" value="1"/>
</dbReference>
<feature type="transmembrane region" description="Helical" evidence="9">
    <location>
        <begin position="447"/>
        <end position="464"/>
    </location>
</feature>
<feature type="transmembrane region" description="Helical" evidence="9">
    <location>
        <begin position="552"/>
        <end position="574"/>
    </location>
</feature>
<dbReference type="InterPro" id="IPR043926">
    <property type="entry name" value="ABCG_dom"/>
</dbReference>
<dbReference type="GO" id="GO:0016020">
    <property type="term" value="C:membrane"/>
    <property type="evidence" value="ECO:0007669"/>
    <property type="project" value="UniProtKB-SubCell"/>
</dbReference>
<keyword evidence="3" id="KW-0813">Transport</keyword>
<evidence type="ECO:0000256" key="7">
    <source>
        <dbReference type="ARBA" id="ARBA00022989"/>
    </source>
</evidence>
<evidence type="ECO:0000256" key="4">
    <source>
        <dbReference type="ARBA" id="ARBA00022692"/>
    </source>
</evidence>
<keyword evidence="4 9" id="KW-0812">Transmembrane</keyword>
<dbReference type="Pfam" id="PF00005">
    <property type="entry name" value="ABC_tran"/>
    <property type="match status" value="2"/>
</dbReference>
<dbReference type="PROSITE" id="PS50893">
    <property type="entry name" value="ABC_TRANSPORTER_2"/>
    <property type="match status" value="2"/>
</dbReference>
<dbReference type="CDD" id="cd03232">
    <property type="entry name" value="ABCG_PDR_domain2"/>
    <property type="match status" value="1"/>
</dbReference>
<feature type="transmembrane region" description="Helical" evidence="9">
    <location>
        <begin position="1086"/>
        <end position="1106"/>
    </location>
</feature>
<accession>A0ABD3FCT4</accession>
<evidence type="ECO:0000256" key="6">
    <source>
        <dbReference type="ARBA" id="ARBA00022840"/>
    </source>
</evidence>
<feature type="transmembrane region" description="Helical" evidence="9">
    <location>
        <begin position="1158"/>
        <end position="1184"/>
    </location>
</feature>
<feature type="transmembrane region" description="Helical" evidence="9">
    <location>
        <begin position="1118"/>
        <end position="1137"/>
    </location>
</feature>
<dbReference type="SUPFAM" id="SSF52540">
    <property type="entry name" value="P-loop containing nucleoside triphosphate hydrolases"/>
    <property type="match status" value="2"/>
</dbReference>
<protein>
    <recommendedName>
        <fullName evidence="10">ABC transporter domain-containing protein</fullName>
    </recommendedName>
</protein>
<evidence type="ECO:0000256" key="8">
    <source>
        <dbReference type="ARBA" id="ARBA00023136"/>
    </source>
</evidence>
<evidence type="ECO:0000313" key="11">
    <source>
        <dbReference type="EMBL" id="KAL3664727.1"/>
    </source>
</evidence>
<evidence type="ECO:0000256" key="1">
    <source>
        <dbReference type="ARBA" id="ARBA00004141"/>
    </source>
</evidence>
<feature type="transmembrane region" description="Helical" evidence="9">
    <location>
        <begin position="1319"/>
        <end position="1344"/>
    </location>
</feature>
<name>A0ABD3FCT4_9STRA</name>
<keyword evidence="5" id="KW-0547">Nucleotide-binding</keyword>
<dbReference type="Proteomes" id="UP001632037">
    <property type="component" value="Unassembled WGS sequence"/>
</dbReference>
<evidence type="ECO:0000256" key="3">
    <source>
        <dbReference type="ARBA" id="ARBA00022448"/>
    </source>
</evidence>
<evidence type="ECO:0000256" key="5">
    <source>
        <dbReference type="ARBA" id="ARBA00022741"/>
    </source>
</evidence>
<dbReference type="SMART" id="SM00382">
    <property type="entry name" value="AAA"/>
    <property type="match status" value="2"/>
</dbReference>
<proteinExistence type="inferred from homology"/>
<feature type="transmembrane region" description="Helical" evidence="9">
    <location>
        <begin position="1216"/>
        <end position="1241"/>
    </location>
</feature>
<dbReference type="GO" id="GO:0005524">
    <property type="term" value="F:ATP binding"/>
    <property type="evidence" value="ECO:0007669"/>
    <property type="project" value="UniProtKB-KW"/>
</dbReference>
<comment type="subcellular location">
    <subcellularLocation>
        <location evidence="1">Membrane</location>
        <topology evidence="1">Multi-pass membrane protein</topology>
    </subcellularLocation>
</comment>
<sequence length="1349" mass="150146">MSSSSTEKETSQSKISYDSGETLMASGSLALHDHVAGRLERALGKSLPQVDVRFENLSISAQVVVQAETHQSELPTLPNVAKMGVLRLLARKNRVEKQILHPVSGVLKPSTLTLLLGQPGSGKSSFMKVLSGRFPRSKNVTVEGEVTYNGTPQEELRQKLPQFVSYVPQHDKHLARLTVKETLEFAYACNGLELSKTEEKQLVFGSEEENKAALEAARALRKHYPDVVLRQLGLGNCQNTIVGNEMLRGISGGERKRVTTGEMAFGNNHVMFMDEISTGLDSAATLDIVSTLRSLAKQFRRTVVVSLLQPSPEVFALFDDVMLLNEGYMMYHGPRAQALSYFESLGFQCPPRRDVADFLLDLGTNKQLQYQVGSVPSTPDQFREAFEQSGIYQHLENDLLTPVLSQEADHLAGIPEFHQSFWDGTWTLVKREMMLLLRDTNAFKGRLFMAILLGLLQGSTFYQFDDVNSQVAMGIAFVTINFVATNHMALIPAVMAVRDVVYKQRGANFFRVSSYVIARYVSFIPVGLMESLVFGSFMYWMSGFVPTVGGFLLFELVLFFVSMAVAALFFFVACVSPNLNVAFPITQLLQLFFVTFSGYVVTKDTIPDYMIWVYWLSPQGWGVRALAVNQYNDQRFMTCVYEGVDYCSRYGMQAGEYLLSVYGVPTQKYWLWFGLVFLAALYLFVMMLSCLVLEFLRYEEPGNSAESADNAVDETSEDGYTLVKTPKQRESIVTIPQDHKNFVPVTIAFKDLWYSVPNPANFKEDIDLLKGISGFALPGTMTALMGSSGAGKTTLMDVIAGRKTGGKIRGDILLNGHPATELAIRRSTGYCEQTDIHSDSSTFREALTFSAFLRQDADTPDSLKYDSVNEALELLDLNPIADRIIRGSSMEQMKRLTIGVELAAQPSVLFLDEPTSGLDARSAKLIMDGVRKVADTGRTIVCTIHQPSTVVFQVFDSLLLLKRGGEMVFFGDLGAKSTELVDYFESIDGVAKLSPDYNPATWMLEVIGAGVGNVNADALDFVAIFKDSEKNRQLQVNLDREGVTKPSPSLPALTFGRKRAASSLTQAKFLIKRFLDLYWRTASYNLTRLIISVILGLLFGITYVRVEYSSYQGLNSGMGMIFMAASYITFITLSGVLPITYQERAVFYRERAGQTYSAFWYFIGETVVEIPYCFVATLIFLIIFYPMVGFTGVSNFFTFWFCLSLLVLLQAYLGRFLIYVLPGLDVASVFGLLINNILILFTGMNPPAASLPRGYVWLYHAMPNKYTFASLTAIVFAACDGNGKGPGCAVMTGTPPTLADDTTVEQYMDSLFWIKHSEIWSNCGYVVAWIVLLRVLALVALRYVNHTKR</sequence>
<feature type="transmembrane region" description="Helical" evidence="9">
    <location>
        <begin position="517"/>
        <end position="540"/>
    </location>
</feature>
<dbReference type="InterPro" id="IPR013525">
    <property type="entry name" value="ABC2_TM"/>
</dbReference>
<keyword evidence="8 9" id="KW-0472">Membrane</keyword>
<dbReference type="Gene3D" id="3.40.50.300">
    <property type="entry name" value="P-loop containing nucleotide triphosphate hydrolases"/>
    <property type="match status" value="2"/>
</dbReference>
<evidence type="ECO:0000313" key="12">
    <source>
        <dbReference type="Proteomes" id="UP001632037"/>
    </source>
</evidence>
<keyword evidence="7 9" id="KW-1133">Transmembrane helix</keyword>
<dbReference type="InterPro" id="IPR003593">
    <property type="entry name" value="AAA+_ATPase"/>
</dbReference>
<reference evidence="11 12" key="1">
    <citation type="submission" date="2024-09" db="EMBL/GenBank/DDBJ databases">
        <title>Genome sequencing and assembly of Phytophthora oleae, isolate VK10A, causative agent of rot of olive drupes.</title>
        <authorList>
            <person name="Conti Taguali S."/>
            <person name="Riolo M."/>
            <person name="La Spada F."/>
            <person name="Cacciola S.O."/>
            <person name="Dionisio G."/>
        </authorList>
    </citation>
    <scope>NUCLEOTIDE SEQUENCE [LARGE SCALE GENOMIC DNA]</scope>
    <source>
        <strain evidence="11 12">VK10A</strain>
    </source>
</reference>
<feature type="transmembrane region" description="Helical" evidence="9">
    <location>
        <begin position="470"/>
        <end position="497"/>
    </location>
</feature>
<feature type="domain" description="ABC transporter" evidence="10">
    <location>
        <begin position="747"/>
        <end position="988"/>
    </location>
</feature>
<comment type="similarity">
    <text evidence="2">Belongs to the ABC transporter superfamily. ABCG family. PDR (TC 3.A.1.205) subfamily.</text>
</comment>
<dbReference type="InterPro" id="IPR003439">
    <property type="entry name" value="ABC_transporter-like_ATP-bd"/>
</dbReference>
<comment type="caution">
    <text evidence="11">The sequence shown here is derived from an EMBL/GenBank/DDBJ whole genome shotgun (WGS) entry which is preliminary data.</text>
</comment>
<dbReference type="Pfam" id="PF01061">
    <property type="entry name" value="ABC2_membrane"/>
    <property type="match status" value="2"/>
</dbReference>
<dbReference type="EMBL" id="JBIMZQ010000023">
    <property type="protein sequence ID" value="KAL3664727.1"/>
    <property type="molecule type" value="Genomic_DNA"/>
</dbReference>
<dbReference type="PANTHER" id="PTHR19241">
    <property type="entry name" value="ATP-BINDING CASSETTE TRANSPORTER"/>
    <property type="match status" value="1"/>
</dbReference>
<dbReference type="FunFam" id="3.40.50.300:FF:000528">
    <property type="entry name" value="ABC transporter G family member 31"/>
    <property type="match status" value="1"/>
</dbReference>
<gene>
    <name evidence="11" type="ORF">V7S43_010475</name>
</gene>
<dbReference type="Pfam" id="PF06422">
    <property type="entry name" value="PDR_CDR"/>
    <property type="match status" value="1"/>
</dbReference>
<dbReference type="Pfam" id="PF19055">
    <property type="entry name" value="ABC2_membrane_7"/>
    <property type="match status" value="1"/>
</dbReference>
<feature type="domain" description="ABC transporter" evidence="10">
    <location>
        <begin position="80"/>
        <end position="351"/>
    </location>
</feature>
<dbReference type="InterPro" id="IPR027417">
    <property type="entry name" value="P-loop_NTPase"/>
</dbReference>
<feature type="transmembrane region" description="Helical" evidence="9">
    <location>
        <begin position="581"/>
        <end position="601"/>
    </location>
</feature>
<evidence type="ECO:0000256" key="9">
    <source>
        <dbReference type="SAM" id="Phobius"/>
    </source>
</evidence>
<feature type="transmembrane region" description="Helical" evidence="9">
    <location>
        <begin position="1190"/>
        <end position="1209"/>
    </location>
</feature>